<keyword evidence="2" id="KW-1133">Transmembrane helix</keyword>
<comment type="caution">
    <text evidence="3">The sequence shown here is derived from an EMBL/GenBank/DDBJ whole genome shotgun (WGS) entry which is preliminary data.</text>
</comment>
<feature type="compositionally biased region" description="Basic and acidic residues" evidence="1">
    <location>
        <begin position="101"/>
        <end position="119"/>
    </location>
</feature>
<reference evidence="3 4" key="1">
    <citation type="submission" date="2020-08" db="EMBL/GenBank/DDBJ databases">
        <title>Sequencing the genomes of 1000 actinobacteria strains.</title>
        <authorList>
            <person name="Klenk H.-P."/>
        </authorList>
    </citation>
    <scope>NUCLEOTIDE SEQUENCE [LARGE SCALE GENOMIC DNA]</scope>
    <source>
        <strain evidence="3 4">DSM 19600</strain>
    </source>
</reference>
<proteinExistence type="predicted"/>
<accession>A0AA40SPI7</accession>
<evidence type="ECO:0000256" key="2">
    <source>
        <dbReference type="SAM" id="Phobius"/>
    </source>
</evidence>
<sequence>MNSDETPTTPLPDDVLPPEPTPAGDPERVAPTRTRPAARPLLIGAATGVAVLLVGGVGIGAIAALNDRGTFPAVPAAEVSDVDAAGVDPTADTPPADTAADAERRAQQERERQAQEEAARQAAEAQDAASGSAALVVAIDLAVTAAQGTGASSVELESYGWSVDVILPDGSEVDVRVARDGTTTVRADHRDDEADPPIDTARIDDIVAAAIGAAGPGIVTSIETDDGTRYDVTVAREAGGQVEVELAADLTVIAVDRD</sequence>
<keyword evidence="2" id="KW-0812">Transmembrane</keyword>
<dbReference type="AlphaFoldDB" id="A0AA40SPI7"/>
<keyword evidence="2" id="KW-0472">Membrane</keyword>
<protein>
    <submittedName>
        <fullName evidence="3">Uncharacterized protein</fullName>
    </submittedName>
</protein>
<dbReference type="Gene3D" id="3.30.505.20">
    <property type="match status" value="1"/>
</dbReference>
<evidence type="ECO:0000313" key="3">
    <source>
        <dbReference type="EMBL" id="MBB4140003.1"/>
    </source>
</evidence>
<feature type="compositionally biased region" description="Low complexity" evidence="1">
    <location>
        <begin position="1"/>
        <end position="14"/>
    </location>
</feature>
<evidence type="ECO:0000313" key="4">
    <source>
        <dbReference type="Proteomes" id="UP000549113"/>
    </source>
</evidence>
<feature type="region of interest" description="Disordered" evidence="1">
    <location>
        <begin position="82"/>
        <end position="125"/>
    </location>
</feature>
<feature type="region of interest" description="Disordered" evidence="1">
    <location>
        <begin position="1"/>
        <end position="35"/>
    </location>
</feature>
<name>A0AA40SPI7_9MICO</name>
<dbReference type="Proteomes" id="UP000549113">
    <property type="component" value="Unassembled WGS sequence"/>
</dbReference>
<gene>
    <name evidence="3" type="ORF">BKA10_001797</name>
</gene>
<organism evidence="3 4">
    <name type="scientific">Microbacterium invictum</name>
    <dbReference type="NCBI Taxonomy" id="515415"/>
    <lineage>
        <taxon>Bacteria</taxon>
        <taxon>Bacillati</taxon>
        <taxon>Actinomycetota</taxon>
        <taxon>Actinomycetes</taxon>
        <taxon>Micrococcales</taxon>
        <taxon>Microbacteriaceae</taxon>
        <taxon>Microbacterium</taxon>
    </lineage>
</organism>
<dbReference type="EMBL" id="JACIFH010000001">
    <property type="protein sequence ID" value="MBB4140003.1"/>
    <property type="molecule type" value="Genomic_DNA"/>
</dbReference>
<dbReference type="RefSeq" id="WP_183499595.1">
    <property type="nucleotide sequence ID" value="NZ_BAABCO010000005.1"/>
</dbReference>
<feature type="compositionally biased region" description="Low complexity" evidence="1">
    <location>
        <begin position="82"/>
        <end position="99"/>
    </location>
</feature>
<evidence type="ECO:0000256" key="1">
    <source>
        <dbReference type="SAM" id="MobiDB-lite"/>
    </source>
</evidence>
<keyword evidence="4" id="KW-1185">Reference proteome</keyword>
<feature type="transmembrane region" description="Helical" evidence="2">
    <location>
        <begin position="41"/>
        <end position="65"/>
    </location>
</feature>